<reference evidence="8 9" key="1">
    <citation type="submission" date="2008-05" db="EMBL/GenBank/DDBJ databases">
        <title>Complete sequence of Chlorobium limicola DSM 245.</title>
        <authorList>
            <consortium name="US DOE Joint Genome Institute"/>
            <person name="Lucas S."/>
            <person name="Copeland A."/>
            <person name="Lapidus A."/>
            <person name="Glavina del Rio T."/>
            <person name="Dalin E."/>
            <person name="Tice H."/>
            <person name="Bruce D."/>
            <person name="Goodwin L."/>
            <person name="Pitluck S."/>
            <person name="Schmutz J."/>
            <person name="Larimer F."/>
            <person name="Land M."/>
            <person name="Hauser L."/>
            <person name="Kyrpides N."/>
            <person name="Ovchinnikova G."/>
            <person name="Zhao F."/>
            <person name="Li T."/>
            <person name="Liu Z."/>
            <person name="Overmann J."/>
            <person name="Bryant D.A."/>
            <person name="Richardson P."/>
        </authorList>
    </citation>
    <scope>NUCLEOTIDE SEQUENCE [LARGE SCALE GENOMIC DNA]</scope>
    <source>
        <strain evidence="9">DSM 245 / NBRC 103803 / 6330</strain>
    </source>
</reference>
<dbReference type="InterPro" id="IPR051326">
    <property type="entry name" value="Kynurenine-oxoglutarate_AT"/>
</dbReference>
<dbReference type="STRING" id="290315.Clim_1558"/>
<dbReference type="EMBL" id="CP001097">
    <property type="protein sequence ID" value="ACD90607.1"/>
    <property type="molecule type" value="Genomic_DNA"/>
</dbReference>
<evidence type="ECO:0000313" key="8">
    <source>
        <dbReference type="EMBL" id="ACD90607.1"/>
    </source>
</evidence>
<dbReference type="eggNOG" id="COG0436">
    <property type="taxonomic scope" value="Bacteria"/>
</dbReference>
<dbReference type="SUPFAM" id="SSF53383">
    <property type="entry name" value="PLP-dependent transferases"/>
    <property type="match status" value="1"/>
</dbReference>
<organism evidence="8 9">
    <name type="scientific">Chlorobium limicola (strain DSM 245 / NBRC 103803 / 6330)</name>
    <dbReference type="NCBI Taxonomy" id="290315"/>
    <lineage>
        <taxon>Bacteria</taxon>
        <taxon>Pseudomonadati</taxon>
        <taxon>Chlorobiota</taxon>
        <taxon>Chlorobiia</taxon>
        <taxon>Chlorobiales</taxon>
        <taxon>Chlorobiaceae</taxon>
        <taxon>Chlorobium/Pelodictyon group</taxon>
        <taxon>Chlorobium</taxon>
    </lineage>
</organism>
<evidence type="ECO:0000256" key="5">
    <source>
        <dbReference type="ARBA" id="ARBA00022898"/>
    </source>
</evidence>
<protein>
    <recommendedName>
        <fullName evidence="6">Aminotransferase</fullName>
        <ecNumber evidence="6">2.6.1.-</ecNumber>
    </recommendedName>
</protein>
<dbReference type="InterPro" id="IPR004838">
    <property type="entry name" value="NHTrfase_class1_PyrdxlP-BS"/>
</dbReference>
<dbReference type="OrthoDB" id="9802328at2"/>
<dbReference type="InterPro" id="IPR015424">
    <property type="entry name" value="PyrdxlP-dep_Trfase"/>
</dbReference>
<evidence type="ECO:0000256" key="3">
    <source>
        <dbReference type="ARBA" id="ARBA00022576"/>
    </source>
</evidence>
<dbReference type="GO" id="GO:0030170">
    <property type="term" value="F:pyridoxal phosphate binding"/>
    <property type="evidence" value="ECO:0007669"/>
    <property type="project" value="InterPro"/>
</dbReference>
<sequence>MGLSLGIRHGCVMQSEIRAMSIACAKAGGINLSQGVCDTPVPEAISGSVASAIEQGFNTYSHYAGLKILRDSVCGKQKRFTGLEFDPESEVIVSAGATGAMYCAFQALLSPGDEVIVFEPFYGYHISTLLTAEAVPVFVPLSLPGWIFMLHDLEHAVTSRTKGIIVNTPSNPSGKVFSREELEVIASFAERYDLFVFTDEIYEHFIYEGNHTSFATLPGMKSRTITVSGFSKTFSITGWRLGYALCDARWAQAIGYFNDLVYVCAPAPLQAGVAEGMRRLDDGYYRRLSFEYSEKRERFCDALSVAGLTPHVPGGAYYVLADVGHLPGSSAAERAHYILEKTGVACVPGSAFFSCGRGEDLVRFCFAKDDTVLDEACRRLASIRNT</sequence>
<evidence type="ECO:0000259" key="7">
    <source>
        <dbReference type="Pfam" id="PF00155"/>
    </source>
</evidence>
<dbReference type="EC" id="2.6.1.-" evidence="6"/>
<feature type="domain" description="Aminotransferase class I/classII large" evidence="7">
    <location>
        <begin position="29"/>
        <end position="380"/>
    </location>
</feature>
<dbReference type="Gene3D" id="3.90.1150.10">
    <property type="entry name" value="Aspartate Aminotransferase, domain 1"/>
    <property type="match status" value="1"/>
</dbReference>
<dbReference type="PROSITE" id="PS00105">
    <property type="entry name" value="AA_TRANSFER_CLASS_1"/>
    <property type="match status" value="1"/>
</dbReference>
<evidence type="ECO:0000256" key="4">
    <source>
        <dbReference type="ARBA" id="ARBA00022679"/>
    </source>
</evidence>
<dbReference type="KEGG" id="cli:Clim_1558"/>
<dbReference type="RefSeq" id="WP_012466483.1">
    <property type="nucleotide sequence ID" value="NC_010803.1"/>
</dbReference>
<evidence type="ECO:0000256" key="1">
    <source>
        <dbReference type="ARBA" id="ARBA00001933"/>
    </source>
</evidence>
<keyword evidence="4 6" id="KW-0808">Transferase</keyword>
<dbReference type="CDD" id="cd00609">
    <property type="entry name" value="AAT_like"/>
    <property type="match status" value="1"/>
</dbReference>
<name>B3EDI2_CHLL2</name>
<dbReference type="PANTHER" id="PTHR43807">
    <property type="entry name" value="FI04487P"/>
    <property type="match status" value="1"/>
</dbReference>
<dbReference type="FunFam" id="3.40.640.10:FF:000033">
    <property type="entry name" value="Aspartate aminotransferase"/>
    <property type="match status" value="1"/>
</dbReference>
<comment type="cofactor">
    <cofactor evidence="1 6">
        <name>pyridoxal 5'-phosphate</name>
        <dbReference type="ChEBI" id="CHEBI:597326"/>
    </cofactor>
</comment>
<dbReference type="InterPro" id="IPR015422">
    <property type="entry name" value="PyrdxlP-dep_Trfase_small"/>
</dbReference>
<dbReference type="GO" id="GO:0016212">
    <property type="term" value="F:kynurenine-oxoglutarate transaminase activity"/>
    <property type="evidence" value="ECO:0007669"/>
    <property type="project" value="TreeGrafter"/>
</dbReference>
<dbReference type="Gene3D" id="3.40.640.10">
    <property type="entry name" value="Type I PLP-dependent aspartate aminotransferase-like (Major domain)"/>
    <property type="match status" value="1"/>
</dbReference>
<dbReference type="Proteomes" id="UP000008841">
    <property type="component" value="Chromosome"/>
</dbReference>
<dbReference type="PANTHER" id="PTHR43807:SF20">
    <property type="entry name" value="FI04487P"/>
    <property type="match status" value="1"/>
</dbReference>
<dbReference type="AlphaFoldDB" id="B3EDI2"/>
<keyword evidence="5" id="KW-0663">Pyridoxal phosphate</keyword>
<evidence type="ECO:0000256" key="2">
    <source>
        <dbReference type="ARBA" id="ARBA00007441"/>
    </source>
</evidence>
<keyword evidence="3 6" id="KW-0032">Aminotransferase</keyword>
<comment type="similarity">
    <text evidence="2 6">Belongs to the class-I pyridoxal-phosphate-dependent aminotransferase family.</text>
</comment>
<dbReference type="HOGENOM" id="CLU_017584_4_0_10"/>
<dbReference type="InterPro" id="IPR015421">
    <property type="entry name" value="PyrdxlP-dep_Trfase_major"/>
</dbReference>
<accession>B3EDI2</accession>
<dbReference type="InterPro" id="IPR004839">
    <property type="entry name" value="Aminotransferase_I/II_large"/>
</dbReference>
<dbReference type="GO" id="GO:0005737">
    <property type="term" value="C:cytoplasm"/>
    <property type="evidence" value="ECO:0007669"/>
    <property type="project" value="TreeGrafter"/>
</dbReference>
<evidence type="ECO:0000256" key="6">
    <source>
        <dbReference type="RuleBase" id="RU000481"/>
    </source>
</evidence>
<dbReference type="Pfam" id="PF00155">
    <property type="entry name" value="Aminotran_1_2"/>
    <property type="match status" value="1"/>
</dbReference>
<proteinExistence type="inferred from homology"/>
<evidence type="ECO:0000313" key="9">
    <source>
        <dbReference type="Proteomes" id="UP000008841"/>
    </source>
</evidence>
<gene>
    <name evidence="8" type="ordered locus">Clim_1558</name>
</gene>